<proteinExistence type="predicted"/>
<name>A0A699RDE9_TANCI</name>
<dbReference type="AlphaFoldDB" id="A0A699RDE9"/>
<reference evidence="1" key="1">
    <citation type="journal article" date="2019" name="Sci. Rep.">
        <title>Draft genome of Tanacetum cinerariifolium, the natural source of mosquito coil.</title>
        <authorList>
            <person name="Yamashiro T."/>
            <person name="Shiraishi A."/>
            <person name="Satake H."/>
            <person name="Nakayama K."/>
        </authorList>
    </citation>
    <scope>NUCLEOTIDE SEQUENCE</scope>
</reference>
<evidence type="ECO:0000313" key="1">
    <source>
        <dbReference type="EMBL" id="GFC83388.1"/>
    </source>
</evidence>
<comment type="caution">
    <text evidence="1">The sequence shown here is derived from an EMBL/GenBank/DDBJ whole genome shotgun (WGS) entry which is preliminary data.</text>
</comment>
<sequence length="185" mass="21243">SSYGYLFKHLSAKFIPRRKFNELAKNLEEIMMKSLPKLVDDCIKVDSLVRSYMTGHILHVHSAKDTPTSVQEQQYQLYLTMKDDPQLQKDDVSIWFALKIKFKRLQVATTPCRPFALCPSGQDDPYSNAHPKGSIVQKGIIQLSMERLSLEVYLLAKSMKVNQIHQHQVIKNNLMILISGQILMP</sequence>
<accession>A0A699RDE9</accession>
<gene>
    <name evidence="1" type="ORF">Tci_855358</name>
</gene>
<protein>
    <submittedName>
        <fullName evidence="1">Uncharacterized protein</fullName>
    </submittedName>
</protein>
<organism evidence="1">
    <name type="scientific">Tanacetum cinerariifolium</name>
    <name type="common">Dalmatian daisy</name>
    <name type="synonym">Chrysanthemum cinerariifolium</name>
    <dbReference type="NCBI Taxonomy" id="118510"/>
    <lineage>
        <taxon>Eukaryota</taxon>
        <taxon>Viridiplantae</taxon>
        <taxon>Streptophyta</taxon>
        <taxon>Embryophyta</taxon>
        <taxon>Tracheophyta</taxon>
        <taxon>Spermatophyta</taxon>
        <taxon>Magnoliopsida</taxon>
        <taxon>eudicotyledons</taxon>
        <taxon>Gunneridae</taxon>
        <taxon>Pentapetalae</taxon>
        <taxon>asterids</taxon>
        <taxon>campanulids</taxon>
        <taxon>Asterales</taxon>
        <taxon>Asteraceae</taxon>
        <taxon>Asteroideae</taxon>
        <taxon>Anthemideae</taxon>
        <taxon>Anthemidinae</taxon>
        <taxon>Tanacetum</taxon>
    </lineage>
</organism>
<feature type="non-terminal residue" evidence="1">
    <location>
        <position position="1"/>
    </location>
</feature>
<dbReference type="EMBL" id="BKCJ011089257">
    <property type="protein sequence ID" value="GFC83388.1"/>
    <property type="molecule type" value="Genomic_DNA"/>
</dbReference>